<dbReference type="SUPFAM" id="SSF56784">
    <property type="entry name" value="HAD-like"/>
    <property type="match status" value="1"/>
</dbReference>
<reference evidence="2" key="1">
    <citation type="submission" date="2023-10" db="EMBL/GenBank/DDBJ databases">
        <authorList>
            <person name="Chen Y."/>
            <person name="Shah S."/>
            <person name="Dougan E. K."/>
            <person name="Thang M."/>
            <person name="Chan C."/>
        </authorList>
    </citation>
    <scope>NUCLEOTIDE SEQUENCE [LARGE SCALE GENOMIC DNA]</scope>
</reference>
<feature type="chain" id="PRO_5046532433" description="Phosphoglycolate phosphatase" evidence="1">
    <location>
        <begin position="28"/>
        <end position="230"/>
    </location>
</feature>
<protein>
    <recommendedName>
        <fullName evidence="4">Phosphoglycolate phosphatase</fullName>
    </recommendedName>
</protein>
<keyword evidence="3" id="KW-1185">Reference proteome</keyword>
<dbReference type="PANTHER" id="PTHR19288">
    <property type="entry name" value="4-NITROPHENYLPHOSPHATASE-RELATED"/>
    <property type="match status" value="1"/>
</dbReference>
<evidence type="ECO:0008006" key="4">
    <source>
        <dbReference type="Google" id="ProtNLM"/>
    </source>
</evidence>
<dbReference type="EMBL" id="CAUYUJ010015165">
    <property type="protein sequence ID" value="CAK0850596.1"/>
    <property type="molecule type" value="Genomic_DNA"/>
</dbReference>
<sequence>MARWRSRCLAAASALAAVALPSGLGFAFAPPSASLECGRLGSSAHAGAAPPAASAAPAARAGAAAWVAAAALAAGLLRRGASLGRAPRRGAGASPIPRRGVSKMTDPASWLQGIDIFIFDCDGVIWRGDSAIPGAAATLDKLRAAGKKCFFVTNNSTKSRQGYKKKFDGLGLPAAADEIFSSSFAAAAYMEQTNFKATGKKVYVIGETGISEELDLIGVPWLGAEGDADK</sequence>
<evidence type="ECO:0000313" key="3">
    <source>
        <dbReference type="Proteomes" id="UP001189429"/>
    </source>
</evidence>
<feature type="non-terminal residue" evidence="2">
    <location>
        <position position="230"/>
    </location>
</feature>
<evidence type="ECO:0000313" key="2">
    <source>
        <dbReference type="EMBL" id="CAK0850596.1"/>
    </source>
</evidence>
<dbReference type="Proteomes" id="UP001189429">
    <property type="component" value="Unassembled WGS sequence"/>
</dbReference>
<keyword evidence="1" id="KW-0732">Signal</keyword>
<dbReference type="Pfam" id="PF13344">
    <property type="entry name" value="Hydrolase_6"/>
    <property type="match status" value="1"/>
</dbReference>
<proteinExistence type="predicted"/>
<dbReference type="Gene3D" id="3.40.50.1000">
    <property type="entry name" value="HAD superfamily/HAD-like"/>
    <property type="match status" value="1"/>
</dbReference>
<name>A0ABN9TWD5_9DINO</name>
<dbReference type="InterPro" id="IPR006357">
    <property type="entry name" value="HAD-SF_hydro_IIA"/>
</dbReference>
<evidence type="ECO:0000256" key="1">
    <source>
        <dbReference type="SAM" id="SignalP"/>
    </source>
</evidence>
<accession>A0ABN9TWD5</accession>
<organism evidence="2 3">
    <name type="scientific">Prorocentrum cordatum</name>
    <dbReference type="NCBI Taxonomy" id="2364126"/>
    <lineage>
        <taxon>Eukaryota</taxon>
        <taxon>Sar</taxon>
        <taxon>Alveolata</taxon>
        <taxon>Dinophyceae</taxon>
        <taxon>Prorocentrales</taxon>
        <taxon>Prorocentraceae</taxon>
        <taxon>Prorocentrum</taxon>
    </lineage>
</organism>
<comment type="caution">
    <text evidence="2">The sequence shown here is derived from an EMBL/GenBank/DDBJ whole genome shotgun (WGS) entry which is preliminary data.</text>
</comment>
<dbReference type="PANTHER" id="PTHR19288:SF46">
    <property type="entry name" value="HALOACID DEHALOGENASE-LIKE HYDROLASE DOMAIN-CONTAINING PROTEIN 2"/>
    <property type="match status" value="1"/>
</dbReference>
<gene>
    <name evidence="2" type="ORF">PCOR1329_LOCUS42968</name>
</gene>
<feature type="signal peptide" evidence="1">
    <location>
        <begin position="1"/>
        <end position="27"/>
    </location>
</feature>
<dbReference type="InterPro" id="IPR036412">
    <property type="entry name" value="HAD-like_sf"/>
</dbReference>
<dbReference type="InterPro" id="IPR023214">
    <property type="entry name" value="HAD_sf"/>
</dbReference>